<dbReference type="Proteomes" id="UP000813824">
    <property type="component" value="Unassembled WGS sequence"/>
</dbReference>
<protein>
    <recommendedName>
        <fullName evidence="5">F-box domain-containing protein</fullName>
    </recommendedName>
</protein>
<dbReference type="InterPro" id="IPR001680">
    <property type="entry name" value="WD40_rpt"/>
</dbReference>
<dbReference type="InterPro" id="IPR036322">
    <property type="entry name" value="WD40_repeat_dom_sf"/>
</dbReference>
<accession>A0A8K0UJQ6</accession>
<evidence type="ECO:0000256" key="2">
    <source>
        <dbReference type="ARBA" id="ARBA00022737"/>
    </source>
</evidence>
<organism evidence="6 7">
    <name type="scientific">Cristinia sonorae</name>
    <dbReference type="NCBI Taxonomy" id="1940300"/>
    <lineage>
        <taxon>Eukaryota</taxon>
        <taxon>Fungi</taxon>
        <taxon>Dikarya</taxon>
        <taxon>Basidiomycota</taxon>
        <taxon>Agaricomycotina</taxon>
        <taxon>Agaricomycetes</taxon>
        <taxon>Agaricomycetidae</taxon>
        <taxon>Agaricales</taxon>
        <taxon>Pleurotineae</taxon>
        <taxon>Stephanosporaceae</taxon>
        <taxon>Cristinia</taxon>
    </lineage>
</organism>
<dbReference type="SUPFAM" id="SSF50978">
    <property type="entry name" value="WD40 repeat-like"/>
    <property type="match status" value="1"/>
</dbReference>
<dbReference type="InterPro" id="IPR036047">
    <property type="entry name" value="F-box-like_dom_sf"/>
</dbReference>
<dbReference type="Gene3D" id="1.20.1280.50">
    <property type="match status" value="1"/>
</dbReference>
<feature type="region of interest" description="Disordered" evidence="4">
    <location>
        <begin position="1"/>
        <end position="26"/>
    </location>
</feature>
<gene>
    <name evidence="6" type="ORF">BXZ70DRAFT_948633</name>
</gene>
<feature type="domain" description="F-box" evidence="5">
    <location>
        <begin position="38"/>
        <end position="78"/>
    </location>
</feature>
<dbReference type="SUPFAM" id="SSF81383">
    <property type="entry name" value="F-box domain"/>
    <property type="match status" value="1"/>
</dbReference>
<evidence type="ECO:0000256" key="4">
    <source>
        <dbReference type="SAM" id="MobiDB-lite"/>
    </source>
</evidence>
<keyword evidence="7" id="KW-1185">Reference proteome</keyword>
<proteinExistence type="predicted"/>
<evidence type="ECO:0000256" key="3">
    <source>
        <dbReference type="PROSITE-ProRule" id="PRU00221"/>
    </source>
</evidence>
<feature type="repeat" description="WD" evidence="3">
    <location>
        <begin position="460"/>
        <end position="499"/>
    </location>
</feature>
<evidence type="ECO:0000256" key="1">
    <source>
        <dbReference type="ARBA" id="ARBA00022574"/>
    </source>
</evidence>
<dbReference type="PROSITE" id="PS50082">
    <property type="entry name" value="WD_REPEATS_2"/>
    <property type="match status" value="1"/>
</dbReference>
<evidence type="ECO:0000313" key="7">
    <source>
        <dbReference type="Proteomes" id="UP000813824"/>
    </source>
</evidence>
<evidence type="ECO:0000313" key="6">
    <source>
        <dbReference type="EMBL" id="KAH8093952.1"/>
    </source>
</evidence>
<name>A0A8K0UJQ6_9AGAR</name>
<dbReference type="EMBL" id="JAEVFJ010000027">
    <property type="protein sequence ID" value="KAH8093952.1"/>
    <property type="molecule type" value="Genomic_DNA"/>
</dbReference>
<reference evidence="6" key="1">
    <citation type="journal article" date="2021" name="New Phytol.">
        <title>Evolutionary innovations through gain and loss of genes in the ectomycorrhizal Boletales.</title>
        <authorList>
            <person name="Wu G."/>
            <person name="Miyauchi S."/>
            <person name="Morin E."/>
            <person name="Kuo A."/>
            <person name="Drula E."/>
            <person name="Varga T."/>
            <person name="Kohler A."/>
            <person name="Feng B."/>
            <person name="Cao Y."/>
            <person name="Lipzen A."/>
            <person name="Daum C."/>
            <person name="Hundley H."/>
            <person name="Pangilinan J."/>
            <person name="Johnson J."/>
            <person name="Barry K."/>
            <person name="LaButti K."/>
            <person name="Ng V."/>
            <person name="Ahrendt S."/>
            <person name="Min B."/>
            <person name="Choi I.G."/>
            <person name="Park H."/>
            <person name="Plett J.M."/>
            <person name="Magnuson J."/>
            <person name="Spatafora J.W."/>
            <person name="Nagy L.G."/>
            <person name="Henrissat B."/>
            <person name="Grigoriev I.V."/>
            <person name="Yang Z.L."/>
            <person name="Xu J."/>
            <person name="Martin F.M."/>
        </authorList>
    </citation>
    <scope>NUCLEOTIDE SEQUENCE</scope>
    <source>
        <strain evidence="6">KKN 215</strain>
    </source>
</reference>
<sequence length="550" mass="61178">MSKRHRSPDGDEPMKRIHTDDGPSQVSPRSGFDGLFYDELILVIFSHLSWSDLCRVQPTNRNWCRLSLDNQLWKALYLNEYGRSRLRGVRGFIGRGDGREIRPLPGRARTEDVRDWKWMFRISSNWRTGRCSIENFSTIPAGVGRHDAWDHVLPDVDSSRRHTNIILAGGVIITTSPLATTSPEVLLMSSGNPSVALPCPLVRTNDSIATVTSLALDQSQPSVHEHQHVRLVSLLSSGDFHLYSVNHLTPSSSHRLGTYTPSMTINLARVTPIIQSVYHHPLLVTLSQSFHLSLYDLTDPTHITHCQTLTSYTSYPPTSLVLSTVSPTTYKLVLSYAIPVYPAHWSVGATELIMRNDRGPFIGHHPTPTITVANSRSTKAFDIPAGWVDEQKMQAVKEQWSRKVSRVADTQTDGKWVILAPGDPFSSTRHMSTSLQLYRLHLPATATSFATPRMTFVRTLHGHLGPVSSLSVADGRCVSLGVDGSIWVWDLEAGTGAEVTSIHDEHEEEGLQADLHLGYGLLGKKGAVVFDERRIVTADARGLEVRRFDI</sequence>
<dbReference type="InterPro" id="IPR001810">
    <property type="entry name" value="F-box_dom"/>
</dbReference>
<keyword evidence="2" id="KW-0677">Repeat</keyword>
<comment type="caution">
    <text evidence="6">The sequence shown here is derived from an EMBL/GenBank/DDBJ whole genome shotgun (WGS) entry which is preliminary data.</text>
</comment>
<dbReference type="InterPro" id="IPR015943">
    <property type="entry name" value="WD40/YVTN_repeat-like_dom_sf"/>
</dbReference>
<dbReference type="Pfam" id="PF12937">
    <property type="entry name" value="F-box-like"/>
    <property type="match status" value="1"/>
</dbReference>
<dbReference type="SMART" id="SM00320">
    <property type="entry name" value="WD40"/>
    <property type="match status" value="1"/>
</dbReference>
<evidence type="ECO:0000259" key="5">
    <source>
        <dbReference type="Pfam" id="PF12937"/>
    </source>
</evidence>
<feature type="compositionally biased region" description="Basic and acidic residues" evidence="4">
    <location>
        <begin position="7"/>
        <end position="21"/>
    </location>
</feature>
<dbReference type="InterPro" id="IPR019775">
    <property type="entry name" value="WD40_repeat_CS"/>
</dbReference>
<dbReference type="PROSITE" id="PS00678">
    <property type="entry name" value="WD_REPEATS_1"/>
    <property type="match status" value="1"/>
</dbReference>
<dbReference type="AlphaFoldDB" id="A0A8K0UJQ6"/>
<dbReference type="Pfam" id="PF25499">
    <property type="entry name" value="Beta-prop_pof12"/>
    <property type="match status" value="1"/>
</dbReference>
<dbReference type="Gene3D" id="2.130.10.10">
    <property type="entry name" value="YVTN repeat-like/Quinoprotein amine dehydrogenase"/>
    <property type="match status" value="1"/>
</dbReference>
<dbReference type="OrthoDB" id="3219396at2759"/>
<keyword evidence="1 3" id="KW-0853">WD repeat</keyword>